<dbReference type="SUPFAM" id="SSF57850">
    <property type="entry name" value="RING/U-box"/>
    <property type="match status" value="1"/>
</dbReference>
<comment type="caution">
    <text evidence="4">The sequence shown here is derived from an EMBL/GenBank/DDBJ whole genome shotgun (WGS) entry which is preliminary data.</text>
</comment>
<dbReference type="EMBL" id="JAUUTY010000003">
    <property type="protein sequence ID" value="KAK1665132.1"/>
    <property type="molecule type" value="Genomic_DNA"/>
</dbReference>
<accession>A0AAD8SWK5</accession>
<evidence type="ECO:0000256" key="2">
    <source>
        <dbReference type="SAM" id="MobiDB-lite"/>
    </source>
</evidence>
<feature type="region of interest" description="Disordered" evidence="2">
    <location>
        <begin position="374"/>
        <end position="498"/>
    </location>
</feature>
<feature type="compositionally biased region" description="Basic and acidic residues" evidence="2">
    <location>
        <begin position="374"/>
        <end position="389"/>
    </location>
</feature>
<evidence type="ECO:0000313" key="4">
    <source>
        <dbReference type="EMBL" id="KAK1665132.1"/>
    </source>
</evidence>
<organism evidence="4 5">
    <name type="scientific">Lolium multiflorum</name>
    <name type="common">Italian ryegrass</name>
    <name type="synonym">Lolium perenne subsp. multiflorum</name>
    <dbReference type="NCBI Taxonomy" id="4521"/>
    <lineage>
        <taxon>Eukaryota</taxon>
        <taxon>Viridiplantae</taxon>
        <taxon>Streptophyta</taxon>
        <taxon>Embryophyta</taxon>
        <taxon>Tracheophyta</taxon>
        <taxon>Spermatophyta</taxon>
        <taxon>Magnoliopsida</taxon>
        <taxon>Liliopsida</taxon>
        <taxon>Poales</taxon>
        <taxon>Poaceae</taxon>
        <taxon>BOP clade</taxon>
        <taxon>Pooideae</taxon>
        <taxon>Poodae</taxon>
        <taxon>Poeae</taxon>
        <taxon>Poeae Chloroplast Group 2 (Poeae type)</taxon>
        <taxon>Loliodinae</taxon>
        <taxon>Loliinae</taxon>
        <taxon>Lolium</taxon>
    </lineage>
</organism>
<evidence type="ECO:0000259" key="3">
    <source>
        <dbReference type="PROSITE" id="PS50089"/>
    </source>
</evidence>
<feature type="compositionally biased region" description="Polar residues" evidence="2">
    <location>
        <begin position="444"/>
        <end position="460"/>
    </location>
</feature>
<keyword evidence="1" id="KW-0862">Zinc</keyword>
<feature type="compositionally biased region" description="Polar residues" evidence="2">
    <location>
        <begin position="13"/>
        <end position="27"/>
    </location>
</feature>
<dbReference type="PANTHER" id="PTHR33223:SF11">
    <property type="entry name" value="ELEMENT PROTEIN, PUTATIVE-RELATED"/>
    <property type="match status" value="1"/>
</dbReference>
<dbReference type="Pfam" id="PF13639">
    <property type="entry name" value="zf-RING_2"/>
    <property type="match status" value="1"/>
</dbReference>
<dbReference type="InterPro" id="IPR001841">
    <property type="entry name" value="Znf_RING"/>
</dbReference>
<proteinExistence type="predicted"/>
<dbReference type="Pfam" id="PF03732">
    <property type="entry name" value="Retrotrans_gag"/>
    <property type="match status" value="1"/>
</dbReference>
<dbReference type="PROSITE" id="PS50089">
    <property type="entry name" value="ZF_RING_2"/>
    <property type="match status" value="1"/>
</dbReference>
<sequence length="769" mass="86995">MGKPRDTKIAILPSTTRKGTTLSTSAALDSPSVIDKLVSPPHASRAGTSAESENSHNIDNVSAVLDDSGSLGSFLDATIAKSRQIENTETPNAATPVNSPESVEYSSDDLDEDYVELDDDFIEKCNATTDARKIKKLLAEHAVRYKLSPDPKFATSPINIRDKDYDFSLDLSHIAIVEKTPFCGTEKESAVEHMTELSTLSGLFSDDIKMRTYFVAKIFPFSLKDDAKTWYNNLPPGSIKSPKELLDVFFRKYFPASAQHAALQRIYNFDQEDGEKLPEAWARFCSLIRAQPDHDLEKHDLLDIFYSGLTIESRAYLDSCAGCVFRKRTPEDAEELLAKIGRNHDDWSTPEPTPTPIVKKRGMIKLNDEDMREAKKSLKEKGIKPEDVKNLPPIEDICETIPPSSMIEDPLYPEGHPKRVEQDSQLIKTSAPSKKKKKKHKNVVESSEPVNDPNSISISDAETESGNEHEEDNDKNDTPDKEEVEKEPEKHAKNKKYTKEDFITEKHGAVIDCNKGMVTFNVDDKEHTVYFPKRIDKDFKFNWSRSDPMVQYKIYNKAVNLPFSVFCAAIGVPQWGSCEKIRGTPRELSDLYTRICNGRSLSNDDELSCSDITTTPCKEVVLDLGLPPRELRSGGNVVRTMREILARVWLLKNLNLTEEEWDIIMPYDVMHLMWQQACRRLGGLHFDLTLRVDHRLIVNLPALQDSWVLVAPEDGHCSICMLGLSQRTTVRLRGCKHPFHRKCIFSWFVTNASCPICRDKVLTHLIFDL</sequence>
<keyword evidence="1" id="KW-0479">Metal-binding</keyword>
<evidence type="ECO:0000313" key="5">
    <source>
        <dbReference type="Proteomes" id="UP001231189"/>
    </source>
</evidence>
<dbReference type="InterPro" id="IPR013083">
    <property type="entry name" value="Znf_RING/FYVE/PHD"/>
</dbReference>
<feature type="compositionally biased region" description="Acidic residues" evidence="2">
    <location>
        <begin position="461"/>
        <end position="474"/>
    </location>
</feature>
<feature type="domain" description="RING-type" evidence="3">
    <location>
        <begin position="717"/>
        <end position="758"/>
    </location>
</feature>
<feature type="compositionally biased region" description="Polar residues" evidence="2">
    <location>
        <begin position="46"/>
        <end position="57"/>
    </location>
</feature>
<dbReference type="GO" id="GO:0008270">
    <property type="term" value="F:zinc ion binding"/>
    <property type="evidence" value="ECO:0007669"/>
    <property type="project" value="UniProtKB-KW"/>
</dbReference>
<dbReference type="Gene3D" id="3.30.40.10">
    <property type="entry name" value="Zinc/RING finger domain, C3HC4 (zinc finger)"/>
    <property type="match status" value="1"/>
</dbReference>
<keyword evidence="1" id="KW-0863">Zinc-finger</keyword>
<feature type="region of interest" description="Disordered" evidence="2">
    <location>
        <begin position="83"/>
        <end position="105"/>
    </location>
</feature>
<dbReference type="SMART" id="SM00184">
    <property type="entry name" value="RING"/>
    <property type="match status" value="1"/>
</dbReference>
<dbReference type="Proteomes" id="UP001231189">
    <property type="component" value="Unassembled WGS sequence"/>
</dbReference>
<feature type="region of interest" description="Disordered" evidence="2">
    <location>
        <begin position="1"/>
        <end position="57"/>
    </location>
</feature>
<dbReference type="PANTHER" id="PTHR33223">
    <property type="entry name" value="CCHC-TYPE DOMAIN-CONTAINING PROTEIN"/>
    <property type="match status" value="1"/>
</dbReference>
<name>A0AAD8SWK5_LOLMU</name>
<feature type="compositionally biased region" description="Basic and acidic residues" evidence="2">
    <location>
        <begin position="475"/>
        <end position="498"/>
    </location>
</feature>
<dbReference type="InterPro" id="IPR005162">
    <property type="entry name" value="Retrotrans_gag_dom"/>
</dbReference>
<dbReference type="AlphaFoldDB" id="A0AAD8SWK5"/>
<reference evidence="4" key="1">
    <citation type="submission" date="2023-07" db="EMBL/GenBank/DDBJ databases">
        <title>A chromosome-level genome assembly of Lolium multiflorum.</title>
        <authorList>
            <person name="Chen Y."/>
            <person name="Copetti D."/>
            <person name="Kolliker R."/>
            <person name="Studer B."/>
        </authorList>
    </citation>
    <scope>NUCLEOTIDE SEQUENCE</scope>
    <source>
        <strain evidence="4">02402/16</strain>
        <tissue evidence="4">Leaf</tissue>
    </source>
</reference>
<keyword evidence="5" id="KW-1185">Reference proteome</keyword>
<feature type="compositionally biased region" description="Polar residues" evidence="2">
    <location>
        <begin position="85"/>
        <end position="100"/>
    </location>
</feature>
<protein>
    <recommendedName>
        <fullName evidence="3">RING-type domain-containing protein</fullName>
    </recommendedName>
</protein>
<gene>
    <name evidence="4" type="ORF">QYE76_053291</name>
</gene>
<evidence type="ECO:0000256" key="1">
    <source>
        <dbReference type="PROSITE-ProRule" id="PRU00175"/>
    </source>
</evidence>
<feature type="compositionally biased region" description="Polar residues" evidence="2">
    <location>
        <begin position="423"/>
        <end position="432"/>
    </location>
</feature>